<dbReference type="EMBL" id="LYXU01000001">
    <property type="protein sequence ID" value="OBS28638.1"/>
    <property type="molecule type" value="Genomic_DNA"/>
</dbReference>
<keyword evidence="1" id="KW-1133">Transmembrane helix</keyword>
<proteinExistence type="predicted"/>
<evidence type="ECO:0000313" key="3">
    <source>
        <dbReference type="Proteomes" id="UP000091967"/>
    </source>
</evidence>
<feature type="transmembrane region" description="Helical" evidence="1">
    <location>
        <begin position="43"/>
        <end position="66"/>
    </location>
</feature>
<evidence type="ECO:0000256" key="1">
    <source>
        <dbReference type="SAM" id="Phobius"/>
    </source>
</evidence>
<reference evidence="2 3" key="1">
    <citation type="submission" date="2016-06" db="EMBL/GenBank/DDBJ databases">
        <title>Living apart together: crosstalk between the core and supernumerary genomes in a fungal plant pathogen.</title>
        <authorList>
            <person name="Vanheule A."/>
            <person name="Audenaert K."/>
            <person name="Warris S."/>
            <person name="Van De Geest H."/>
            <person name="Schijlen E."/>
            <person name="Hofte M."/>
            <person name="De Saeger S."/>
            <person name="Haesaert G."/>
            <person name="Waalwijk C."/>
            <person name="Van Der Lee T."/>
        </authorList>
    </citation>
    <scope>NUCLEOTIDE SEQUENCE [LARGE SCALE GENOMIC DNA]</scope>
    <source>
        <strain evidence="2 3">2516</strain>
    </source>
</reference>
<accession>A0A1B8B7F4</accession>
<name>A0A1B8B7F4_FUSPO</name>
<keyword evidence="1" id="KW-0812">Transmembrane</keyword>
<sequence>MPALKAPAELPVVTSTPSLEYLQRRSQVLFRRGGHRDDLKNNLVPICLAIGGMGCVACIALTPAWLSARRAKKKMIPLAQRG</sequence>
<gene>
    <name evidence="2" type="ORF">FPOA_02576</name>
</gene>
<protein>
    <submittedName>
        <fullName evidence="2">Uncharacterized protein</fullName>
    </submittedName>
</protein>
<keyword evidence="3" id="KW-1185">Reference proteome</keyword>
<dbReference type="Proteomes" id="UP000091967">
    <property type="component" value="Unassembled WGS sequence"/>
</dbReference>
<evidence type="ECO:0000313" key="2">
    <source>
        <dbReference type="EMBL" id="OBS28638.1"/>
    </source>
</evidence>
<comment type="caution">
    <text evidence="2">The sequence shown here is derived from an EMBL/GenBank/DDBJ whole genome shotgun (WGS) entry which is preliminary data.</text>
</comment>
<dbReference type="AlphaFoldDB" id="A0A1B8B7F4"/>
<keyword evidence="1" id="KW-0472">Membrane</keyword>
<organism evidence="2 3">
    <name type="scientific">Fusarium poae</name>
    <dbReference type="NCBI Taxonomy" id="36050"/>
    <lineage>
        <taxon>Eukaryota</taxon>
        <taxon>Fungi</taxon>
        <taxon>Dikarya</taxon>
        <taxon>Ascomycota</taxon>
        <taxon>Pezizomycotina</taxon>
        <taxon>Sordariomycetes</taxon>
        <taxon>Hypocreomycetidae</taxon>
        <taxon>Hypocreales</taxon>
        <taxon>Nectriaceae</taxon>
        <taxon>Fusarium</taxon>
    </lineage>
</organism>